<evidence type="ECO:0000313" key="3">
    <source>
        <dbReference type="Proteomes" id="UP000461768"/>
    </source>
</evidence>
<organism evidence="2 3">
    <name type="scientific">Candidatus Galacturonatibacter soehngenii</name>
    <dbReference type="NCBI Taxonomy" id="2307010"/>
    <lineage>
        <taxon>Bacteria</taxon>
        <taxon>Bacillati</taxon>
        <taxon>Bacillota</taxon>
        <taxon>Clostridia</taxon>
        <taxon>Lachnospirales</taxon>
        <taxon>Lachnospiraceae</taxon>
        <taxon>Candidatus Galacturonatibacter</taxon>
    </lineage>
</organism>
<protein>
    <recommendedName>
        <fullName evidence="4">Helix-turn-helix domain-containing protein</fullName>
    </recommendedName>
</protein>
<dbReference type="RefSeq" id="WP_151144072.1">
    <property type="nucleotide sequence ID" value="NZ_WAGX01000005.1"/>
</dbReference>
<feature type="region of interest" description="Disordered" evidence="1">
    <location>
        <begin position="147"/>
        <end position="186"/>
    </location>
</feature>
<evidence type="ECO:0008006" key="4">
    <source>
        <dbReference type="Google" id="ProtNLM"/>
    </source>
</evidence>
<feature type="compositionally biased region" description="Basic and acidic residues" evidence="1">
    <location>
        <begin position="159"/>
        <end position="186"/>
    </location>
</feature>
<dbReference type="EMBL" id="WAGX01000005">
    <property type="protein sequence ID" value="KAB1437577.1"/>
    <property type="molecule type" value="Genomic_DNA"/>
</dbReference>
<sequence>MSKNFLAIPYSVLHNKKLTLCEKITLSIIISYNKSGQDFYISSSKLGDYIGVNNSSTKRSIKHLEELKYIYEDKTKHYKSKCYVANLDIINVGQNDTAIVQNELGQNAPSTCIKMHQAPRSKCTKHLGQNELDTCIKMNHNNNIDKINDNNNYNNIDKINNDKSFPDRKDERDNKSKTEKKKEPKHKFGEFEHVLLNDSEMNSLLNDFGNEIFTEYVKRLDEYIEMKGAKYKNHNLVIRNWIRRGNENSKGNNKTPTQKSNDYNSTVNELLEKERAKNGQYGNFEFEQYIE</sequence>
<name>A0A7V7QJ22_9FIRM</name>
<feature type="compositionally biased region" description="Low complexity" evidence="1">
    <location>
        <begin position="147"/>
        <end position="158"/>
    </location>
</feature>
<evidence type="ECO:0000256" key="1">
    <source>
        <dbReference type="SAM" id="MobiDB-lite"/>
    </source>
</evidence>
<reference evidence="2 3" key="2">
    <citation type="submission" date="2020-02" db="EMBL/GenBank/DDBJ databases">
        <title>Candidatus Galacturonibacter soehngenii shows hetero-acetogenic catabolism of galacturonic acid but lacks a canonical carbon monoxide dehydrogenase/acetyl-CoA synthase complex.</title>
        <authorList>
            <person name="Diender M."/>
            <person name="Stouten G.R."/>
            <person name="Petersen J.F."/>
            <person name="Nielsen P.H."/>
            <person name="Dueholm M.S."/>
            <person name="Pronk J.T."/>
            <person name="Van Loosdrecht M.C.M."/>
        </authorList>
    </citation>
    <scope>NUCLEOTIDE SEQUENCE [LARGE SCALE GENOMIC DNA]</scope>
    <source>
        <strain evidence="2">GalUA</strain>
    </source>
</reference>
<dbReference type="Proteomes" id="UP000461768">
    <property type="component" value="Unassembled WGS sequence"/>
</dbReference>
<dbReference type="InterPro" id="IPR036388">
    <property type="entry name" value="WH-like_DNA-bd_sf"/>
</dbReference>
<dbReference type="AlphaFoldDB" id="A0A7V7QJ22"/>
<dbReference type="Gene3D" id="1.10.10.10">
    <property type="entry name" value="Winged helix-like DNA-binding domain superfamily/Winged helix DNA-binding domain"/>
    <property type="match status" value="1"/>
</dbReference>
<keyword evidence="3" id="KW-1185">Reference proteome</keyword>
<reference evidence="2 3" key="1">
    <citation type="submission" date="2019-09" db="EMBL/GenBank/DDBJ databases">
        <authorList>
            <person name="Valk L.C."/>
        </authorList>
    </citation>
    <scope>NUCLEOTIDE SEQUENCE [LARGE SCALE GENOMIC DNA]</scope>
    <source>
        <strain evidence="2">GalUA</strain>
    </source>
</reference>
<gene>
    <name evidence="2" type="ORF">F7O84_08195</name>
</gene>
<comment type="caution">
    <text evidence="2">The sequence shown here is derived from an EMBL/GenBank/DDBJ whole genome shotgun (WGS) entry which is preliminary data.</text>
</comment>
<evidence type="ECO:0000313" key="2">
    <source>
        <dbReference type="EMBL" id="KAB1437577.1"/>
    </source>
</evidence>
<proteinExistence type="predicted"/>
<dbReference type="OrthoDB" id="3199595at2"/>
<accession>A0A7V7QJ22</accession>